<dbReference type="EMBL" id="PUHP01000945">
    <property type="protein sequence ID" value="TQN67333.1"/>
    <property type="molecule type" value="Genomic_DNA"/>
</dbReference>
<reference evidence="2 3" key="1">
    <citation type="journal article" date="2019" name="Sci. Rep.">
        <title>Colletotrichum shisoi sp. nov., an anthracnose pathogen of Perilla frutescens in Japan: molecular phylogenetic, morphological and genomic evidence.</title>
        <authorList>
            <person name="Gan P."/>
            <person name="Tsushima A."/>
            <person name="Hiroyama R."/>
            <person name="Narusaka M."/>
            <person name="Takano Y."/>
            <person name="Narusaka Y."/>
            <person name="Kawaradani M."/>
            <person name="Damm U."/>
            <person name="Shirasu K."/>
        </authorList>
    </citation>
    <scope>NUCLEOTIDE SEQUENCE [LARGE SCALE GENOMIC DNA]</scope>
    <source>
        <strain evidence="2 3">PG-2018a</strain>
    </source>
</reference>
<proteinExistence type="predicted"/>
<dbReference type="AlphaFoldDB" id="A0A5Q4BK29"/>
<keyword evidence="1" id="KW-0472">Membrane</keyword>
<organism evidence="2 3">
    <name type="scientific">Colletotrichum shisoi</name>
    <dbReference type="NCBI Taxonomy" id="2078593"/>
    <lineage>
        <taxon>Eukaryota</taxon>
        <taxon>Fungi</taxon>
        <taxon>Dikarya</taxon>
        <taxon>Ascomycota</taxon>
        <taxon>Pezizomycotina</taxon>
        <taxon>Sordariomycetes</taxon>
        <taxon>Hypocreomycetidae</taxon>
        <taxon>Glomerellales</taxon>
        <taxon>Glomerellaceae</taxon>
        <taxon>Colletotrichum</taxon>
        <taxon>Colletotrichum destructivum species complex</taxon>
    </lineage>
</organism>
<dbReference type="Proteomes" id="UP000326340">
    <property type="component" value="Unassembled WGS sequence"/>
</dbReference>
<feature type="transmembrane region" description="Helical" evidence="1">
    <location>
        <begin position="49"/>
        <end position="73"/>
    </location>
</feature>
<accession>A0A5Q4BK29</accession>
<gene>
    <name evidence="2" type="ORF">CSHISOI_08104</name>
</gene>
<protein>
    <submittedName>
        <fullName evidence="2">Uncharacterized protein</fullName>
    </submittedName>
</protein>
<keyword evidence="3" id="KW-1185">Reference proteome</keyword>
<evidence type="ECO:0000256" key="1">
    <source>
        <dbReference type="SAM" id="Phobius"/>
    </source>
</evidence>
<comment type="caution">
    <text evidence="2">The sequence shown here is derived from an EMBL/GenBank/DDBJ whole genome shotgun (WGS) entry which is preliminary data.</text>
</comment>
<name>A0A5Q4BK29_9PEZI</name>
<sequence>VDHGRGPHARREREHVVPDAPVVLRDGGPAFVGRQGLREERGRVAGLDLLPLAGLLVVVILTPVGVHAARLLLLLDDLLLRLLDGLEVHAPERAAEVAPRPGVLAADDVARGADGAAVRLRRVREASQPQADVAQPPPHLGAKPIALGRQPVRVLRLGPLLACEVPLAQRLLRAREPVLGDVPCALPVRRVLLQVAEDAEQPRRVGWRRAALGAGEVGRVEVRNVAAEVLGVRVGVLDDGLPRAVEQAPADEGLGLLLAAVAAARVVVGRGAAGEAKGDLSPEAQALEDLEGRDEGADAGPGAHVRRRRVGILGGREEGRRLIGVDGGRRLTGASDGDGRDLRLVVVGNVFGSGPRGLGGVDDDLVDDGLHLQHASLDGPAAVDLDAGADEQGLGVDLPVGRLVRDDAHGVRQDLLGREGVDGREGVLERRLGQEDDLVERRQLGLIVGRDVRQRRREARGRGRQLVMLATGLLGEVNLLEQSIVVERHGLGLGLCVTVLRKARCFRCRRVCRRAALGEDDKLAGALLLKLCPLSERAREGVRELAQLGRLLQGLARLVVTAQHDVRVGRLEQQLHLLLARPGIFACRPHVVVVDLLPDGFHAEVDLLRQGRHVDPLRRFGKVGARAERGLAEQLEVPNIDAQAGPRQAEARRREPDYCVAGRRTFGKGVAGEGEELDVGNVRVR</sequence>
<evidence type="ECO:0000313" key="2">
    <source>
        <dbReference type="EMBL" id="TQN67333.1"/>
    </source>
</evidence>
<keyword evidence="1" id="KW-1133">Transmembrane helix</keyword>
<feature type="non-terminal residue" evidence="2">
    <location>
        <position position="1"/>
    </location>
</feature>
<evidence type="ECO:0000313" key="3">
    <source>
        <dbReference type="Proteomes" id="UP000326340"/>
    </source>
</evidence>
<keyword evidence="1" id="KW-0812">Transmembrane</keyword>